<sequence>MYNDVTNQAYVKFLLPILKDVQRVHKSFESNEADPTKLLGDITLLIKSLVQKVVLPTLTVDPLEGNIEDTLDPKPYLGYLFEKEVEVLKENGYPVDQEKFLRERCIKFVTRLVHEMRHRLPTNVKILQKISLQSVNNALHCIKEPLVPLMELLQVHHDDADAIENQWRNLTLVKWNEVTQTVLFWREICFGGLAQDSCKGDSGGPLVLKELNPLLIGIVSRGLDKRCGLVGIPAVYTHVAAYRTWITQNIKA</sequence>
<dbReference type="PANTHER" id="PTHR24256">
    <property type="entry name" value="TRYPTASE-RELATED"/>
    <property type="match status" value="1"/>
</dbReference>
<dbReference type="GO" id="GO:0004252">
    <property type="term" value="F:serine-type endopeptidase activity"/>
    <property type="evidence" value="ECO:0007669"/>
    <property type="project" value="InterPro"/>
</dbReference>
<dbReference type="Gene3D" id="2.40.10.10">
    <property type="entry name" value="Trypsin-like serine proteases"/>
    <property type="match status" value="1"/>
</dbReference>
<dbReference type="InterPro" id="IPR043504">
    <property type="entry name" value="Peptidase_S1_PA_chymotrypsin"/>
</dbReference>
<protein>
    <recommendedName>
        <fullName evidence="3">Peptidase S1 domain-containing protein</fullName>
    </recommendedName>
</protein>
<organism evidence="4 5">
    <name type="scientific">Petrolisthes manimaculis</name>
    <dbReference type="NCBI Taxonomy" id="1843537"/>
    <lineage>
        <taxon>Eukaryota</taxon>
        <taxon>Metazoa</taxon>
        <taxon>Ecdysozoa</taxon>
        <taxon>Arthropoda</taxon>
        <taxon>Crustacea</taxon>
        <taxon>Multicrustacea</taxon>
        <taxon>Malacostraca</taxon>
        <taxon>Eumalacostraca</taxon>
        <taxon>Eucarida</taxon>
        <taxon>Decapoda</taxon>
        <taxon>Pleocyemata</taxon>
        <taxon>Anomura</taxon>
        <taxon>Galatheoidea</taxon>
        <taxon>Porcellanidae</taxon>
        <taxon>Petrolisthes</taxon>
    </lineage>
</organism>
<comment type="caution">
    <text evidence="4">The sequence shown here is derived from an EMBL/GenBank/DDBJ whole genome shotgun (WGS) entry which is preliminary data.</text>
</comment>
<dbReference type="InterPro" id="IPR009003">
    <property type="entry name" value="Peptidase_S1_PA"/>
</dbReference>
<name>A0AAE1Q9L9_9EUCA</name>
<accession>A0AAE1Q9L9</accession>
<feature type="domain" description="Peptidase S1" evidence="3">
    <location>
        <begin position="24"/>
        <end position="251"/>
    </location>
</feature>
<proteinExistence type="inferred from homology"/>
<evidence type="ECO:0000313" key="5">
    <source>
        <dbReference type="Proteomes" id="UP001292094"/>
    </source>
</evidence>
<comment type="similarity">
    <text evidence="2">Belongs to the peptidase S1 family. CLIP subfamily.</text>
</comment>
<evidence type="ECO:0000256" key="1">
    <source>
        <dbReference type="ARBA" id="ARBA00023157"/>
    </source>
</evidence>
<dbReference type="Proteomes" id="UP001292094">
    <property type="component" value="Unassembled WGS sequence"/>
</dbReference>
<dbReference type="PROSITE" id="PS00135">
    <property type="entry name" value="TRYPSIN_SER"/>
    <property type="match status" value="1"/>
</dbReference>
<dbReference type="InterPro" id="IPR001254">
    <property type="entry name" value="Trypsin_dom"/>
</dbReference>
<evidence type="ECO:0000259" key="3">
    <source>
        <dbReference type="PROSITE" id="PS50240"/>
    </source>
</evidence>
<gene>
    <name evidence="4" type="ORF">Pmani_006788</name>
</gene>
<dbReference type="PROSITE" id="PS50240">
    <property type="entry name" value="TRYPSIN_DOM"/>
    <property type="match status" value="1"/>
</dbReference>
<dbReference type="InterPro" id="IPR033116">
    <property type="entry name" value="TRYPSIN_SER"/>
</dbReference>
<evidence type="ECO:0000256" key="2">
    <source>
        <dbReference type="ARBA" id="ARBA00024195"/>
    </source>
</evidence>
<dbReference type="EMBL" id="JAWZYT010000517">
    <property type="protein sequence ID" value="KAK4322448.1"/>
    <property type="molecule type" value="Genomic_DNA"/>
</dbReference>
<dbReference type="Pfam" id="PF00089">
    <property type="entry name" value="Trypsin"/>
    <property type="match status" value="1"/>
</dbReference>
<dbReference type="GO" id="GO:0006508">
    <property type="term" value="P:proteolysis"/>
    <property type="evidence" value="ECO:0007669"/>
    <property type="project" value="InterPro"/>
</dbReference>
<dbReference type="SUPFAM" id="SSF50494">
    <property type="entry name" value="Trypsin-like serine proteases"/>
    <property type="match status" value="1"/>
</dbReference>
<reference evidence="4" key="1">
    <citation type="submission" date="2023-11" db="EMBL/GenBank/DDBJ databases">
        <title>Genome assemblies of two species of porcelain crab, Petrolisthes cinctipes and Petrolisthes manimaculis (Anomura: Porcellanidae).</title>
        <authorList>
            <person name="Angst P."/>
        </authorList>
    </citation>
    <scope>NUCLEOTIDE SEQUENCE</scope>
    <source>
        <strain evidence="4">PB745_02</strain>
        <tissue evidence="4">Gill</tissue>
    </source>
</reference>
<dbReference type="AlphaFoldDB" id="A0AAE1Q9L9"/>
<keyword evidence="1" id="KW-1015">Disulfide bond</keyword>
<dbReference type="SMART" id="SM00020">
    <property type="entry name" value="Tryp_SPc"/>
    <property type="match status" value="1"/>
</dbReference>
<dbReference type="InterPro" id="IPR051487">
    <property type="entry name" value="Ser/Thr_Proteases_Immune/Dev"/>
</dbReference>
<evidence type="ECO:0000313" key="4">
    <source>
        <dbReference type="EMBL" id="KAK4322448.1"/>
    </source>
</evidence>
<keyword evidence="5" id="KW-1185">Reference proteome</keyword>